<dbReference type="GO" id="GO:0003677">
    <property type="term" value="F:DNA binding"/>
    <property type="evidence" value="ECO:0007669"/>
    <property type="project" value="UniProtKB-UniRule"/>
</dbReference>
<dbReference type="Pfam" id="PF00440">
    <property type="entry name" value="TetR_N"/>
    <property type="match status" value="1"/>
</dbReference>
<dbReference type="Gene3D" id="1.10.357.10">
    <property type="entry name" value="Tetracycline Repressor, domain 2"/>
    <property type="match status" value="1"/>
</dbReference>
<evidence type="ECO:0000256" key="4">
    <source>
        <dbReference type="PROSITE-ProRule" id="PRU00335"/>
    </source>
</evidence>
<feature type="DNA-binding region" description="H-T-H motif" evidence="4">
    <location>
        <begin position="32"/>
        <end position="51"/>
    </location>
</feature>
<dbReference type="AlphaFoldDB" id="A0A0B4X762"/>
<evidence type="ECO:0000256" key="2">
    <source>
        <dbReference type="ARBA" id="ARBA00023125"/>
    </source>
</evidence>
<reference evidence="6 7" key="1">
    <citation type="submission" date="2013-11" db="EMBL/GenBank/DDBJ databases">
        <title>Complete genome sequence of Rhizobium gallicum bv. gallicum R602.</title>
        <authorList>
            <person name="Bustos P."/>
            <person name="Santamaria R.I."/>
            <person name="Lozano L."/>
            <person name="Acosta J.L."/>
            <person name="Ormeno-Orrillo E."/>
            <person name="Rogel M.A."/>
            <person name="Romero D."/>
            <person name="Cevallos M.A."/>
            <person name="Martinez-Romero E."/>
            <person name="Gonzalez V."/>
        </authorList>
    </citation>
    <scope>NUCLEOTIDE SEQUENCE [LARGE SCALE GENOMIC DNA]</scope>
    <source>
        <strain evidence="6 7">R602</strain>
    </source>
</reference>
<dbReference type="InterPro" id="IPR036271">
    <property type="entry name" value="Tet_transcr_reg_TetR-rel_C_sf"/>
</dbReference>
<keyword evidence="7" id="KW-1185">Reference proteome</keyword>
<dbReference type="PRINTS" id="PR00455">
    <property type="entry name" value="HTHTETR"/>
</dbReference>
<dbReference type="SUPFAM" id="SSF46689">
    <property type="entry name" value="Homeodomain-like"/>
    <property type="match status" value="1"/>
</dbReference>
<evidence type="ECO:0000256" key="3">
    <source>
        <dbReference type="ARBA" id="ARBA00023163"/>
    </source>
</evidence>
<gene>
    <name evidence="6" type="ORF">RGR602_CH03695</name>
</gene>
<name>A0A0B4X762_9HYPH</name>
<evidence type="ECO:0000259" key="5">
    <source>
        <dbReference type="PROSITE" id="PS50977"/>
    </source>
</evidence>
<dbReference type="RefSeq" id="WP_039846265.1">
    <property type="nucleotide sequence ID" value="NZ_CP006877.1"/>
</dbReference>
<keyword evidence="3" id="KW-0804">Transcription</keyword>
<keyword evidence="2 4" id="KW-0238">DNA-binding</keyword>
<evidence type="ECO:0000313" key="7">
    <source>
        <dbReference type="Proteomes" id="UP000031368"/>
    </source>
</evidence>
<dbReference type="InterPro" id="IPR001647">
    <property type="entry name" value="HTH_TetR"/>
</dbReference>
<keyword evidence="1" id="KW-0805">Transcription regulation</keyword>
<dbReference type="EMBL" id="CP006877">
    <property type="protein sequence ID" value="AJD42996.1"/>
    <property type="molecule type" value="Genomic_DNA"/>
</dbReference>
<dbReference type="Gene3D" id="1.10.10.60">
    <property type="entry name" value="Homeodomain-like"/>
    <property type="match status" value="1"/>
</dbReference>
<evidence type="ECO:0000313" key="6">
    <source>
        <dbReference type="EMBL" id="AJD42996.1"/>
    </source>
</evidence>
<dbReference type="HOGENOM" id="CLU_069356_28_2_5"/>
<proteinExistence type="predicted"/>
<dbReference type="SUPFAM" id="SSF48498">
    <property type="entry name" value="Tetracyclin repressor-like, C-terminal domain"/>
    <property type="match status" value="1"/>
</dbReference>
<feature type="domain" description="HTH tetR-type" evidence="5">
    <location>
        <begin position="9"/>
        <end position="69"/>
    </location>
</feature>
<evidence type="ECO:0000256" key="1">
    <source>
        <dbReference type="ARBA" id="ARBA00023015"/>
    </source>
</evidence>
<sequence length="194" mass="21283">MRVSREKFAENRQKILEVAGVMFRENGFDGVGVADIMKACGLTHGGFYGHFQSKEELQLEVSRALIARVEVRWKALIADAPDRPLEALLDHYVSWCSVDNPGSSCVFVALMEEVSRSSGAVRETFNDGLSTLVDILAEIVPGETPEERRKNGFTTLSSMMGAVSLARAVENRDLAGQFLSTMREKLAPAKFVGA</sequence>
<organism evidence="6 7">
    <name type="scientific">Rhizobium gallicum bv. gallicum R602sp</name>
    <dbReference type="NCBI Taxonomy" id="1041138"/>
    <lineage>
        <taxon>Bacteria</taxon>
        <taxon>Pseudomonadati</taxon>
        <taxon>Pseudomonadota</taxon>
        <taxon>Alphaproteobacteria</taxon>
        <taxon>Hyphomicrobiales</taxon>
        <taxon>Rhizobiaceae</taxon>
        <taxon>Rhizobium/Agrobacterium group</taxon>
        <taxon>Rhizobium</taxon>
    </lineage>
</organism>
<dbReference type="Proteomes" id="UP000031368">
    <property type="component" value="Chromosome"/>
</dbReference>
<dbReference type="InterPro" id="IPR009057">
    <property type="entry name" value="Homeodomain-like_sf"/>
</dbReference>
<accession>A0A0B4X762</accession>
<dbReference type="KEGG" id="rga:RGR602_CH03695"/>
<protein>
    <submittedName>
        <fullName evidence="6">TetR family transcriptional regulator protein</fullName>
    </submittedName>
</protein>
<dbReference type="PANTHER" id="PTHR47506">
    <property type="entry name" value="TRANSCRIPTIONAL REGULATORY PROTEIN"/>
    <property type="match status" value="1"/>
</dbReference>
<dbReference type="PROSITE" id="PS50977">
    <property type="entry name" value="HTH_TETR_2"/>
    <property type="match status" value="1"/>
</dbReference>
<dbReference type="PANTHER" id="PTHR47506:SF7">
    <property type="entry name" value="TRANSCRIPTIONAL REGULATORY PROTEIN"/>
    <property type="match status" value="1"/>
</dbReference>